<dbReference type="InterPro" id="IPR055247">
    <property type="entry name" value="InsJ-like_HTH"/>
</dbReference>
<dbReference type="InterPro" id="IPR009057">
    <property type="entry name" value="Homeodomain-like_sf"/>
</dbReference>
<dbReference type="SUPFAM" id="SSF53098">
    <property type="entry name" value="Ribonuclease H-like"/>
    <property type="match status" value="1"/>
</dbReference>
<dbReference type="EMBL" id="JBHUEE010000021">
    <property type="protein sequence ID" value="MFD1719905.1"/>
    <property type="molecule type" value="Genomic_DNA"/>
</dbReference>
<dbReference type="SUPFAM" id="SSF46689">
    <property type="entry name" value="Homeodomain-like"/>
    <property type="match status" value="1"/>
</dbReference>
<name>A0ABW4LB37_9MICO</name>
<dbReference type="InterPro" id="IPR012337">
    <property type="entry name" value="RNaseH-like_sf"/>
</dbReference>
<reference evidence="3" key="1">
    <citation type="journal article" date="2019" name="Int. J. Syst. Evol. Microbiol.">
        <title>The Global Catalogue of Microorganisms (GCM) 10K type strain sequencing project: providing services to taxonomists for standard genome sequencing and annotation.</title>
        <authorList>
            <consortium name="The Broad Institute Genomics Platform"/>
            <consortium name="The Broad Institute Genome Sequencing Center for Infectious Disease"/>
            <person name="Wu L."/>
            <person name="Ma J."/>
        </authorList>
    </citation>
    <scope>NUCLEOTIDE SEQUENCE [LARGE SCALE GENOMIC DNA]</scope>
    <source>
        <strain evidence="3">JCM 17130</strain>
    </source>
</reference>
<accession>A0ABW4LB37</accession>
<proteinExistence type="predicted"/>
<organism evidence="2 3">
    <name type="scientific">Georgenia deserti</name>
    <dbReference type="NCBI Taxonomy" id="2093781"/>
    <lineage>
        <taxon>Bacteria</taxon>
        <taxon>Bacillati</taxon>
        <taxon>Actinomycetota</taxon>
        <taxon>Actinomycetes</taxon>
        <taxon>Micrococcales</taxon>
        <taxon>Bogoriellaceae</taxon>
        <taxon>Georgenia</taxon>
    </lineage>
</organism>
<dbReference type="PROSITE" id="PS50994">
    <property type="entry name" value="INTEGRASE"/>
    <property type="match status" value="1"/>
</dbReference>
<dbReference type="NCBIfam" id="NF033577">
    <property type="entry name" value="transpos_IS481"/>
    <property type="match status" value="1"/>
</dbReference>
<evidence type="ECO:0000313" key="2">
    <source>
        <dbReference type="EMBL" id="MFD1719905.1"/>
    </source>
</evidence>
<evidence type="ECO:0000259" key="1">
    <source>
        <dbReference type="PROSITE" id="PS50994"/>
    </source>
</evidence>
<dbReference type="Pfam" id="PF13518">
    <property type="entry name" value="HTH_28"/>
    <property type="match status" value="1"/>
</dbReference>
<protein>
    <submittedName>
        <fullName evidence="2">IS481 family transposase</fullName>
    </submittedName>
</protein>
<evidence type="ECO:0000313" key="3">
    <source>
        <dbReference type="Proteomes" id="UP001597277"/>
    </source>
</evidence>
<sequence length="391" mass="43831">MSKRRLVIEAVVAGASQSQVARTYGVSQGWISRLMSQYETEGRGAFTQKSRRPKTNPAATRDEHVALVLSLRQDLTRRGLDAGADTIGWHLHHHHGITLPRATINRILHRAGLVRPEPRKRPKSSYIRFQAEAPNQTWQSDFTHYELPDGTVAEIITWLDDHSRYALHITAHTPVTAKIVADSFRHAAAEHGVPASTLTDNGMVYTTRFAGGRGGKNDLEHQLQAWNVEQKNSRPAHPTTCGKVERFQQTMKNYLAALDPQPETLTALQDGIDGFKDEYNHHRPHRSLPHRATPAAVYNTLPKAAPLAPDKPLTHERVREDIIDNSGKVTLRVAGRLRHIGVGRTHARTHVLMLVQDLHVTIINHATGEILRELTIDLSRNYQPQTTPLPK</sequence>
<gene>
    <name evidence="2" type="ORF">ACFSE6_18880</name>
</gene>
<dbReference type="Proteomes" id="UP001597277">
    <property type="component" value="Unassembled WGS sequence"/>
</dbReference>
<comment type="caution">
    <text evidence="2">The sequence shown here is derived from an EMBL/GenBank/DDBJ whole genome shotgun (WGS) entry which is preliminary data.</text>
</comment>
<dbReference type="InterPro" id="IPR036397">
    <property type="entry name" value="RNaseH_sf"/>
</dbReference>
<dbReference type="Pfam" id="PF00665">
    <property type="entry name" value="rve"/>
    <property type="match status" value="1"/>
</dbReference>
<dbReference type="PANTHER" id="PTHR35004">
    <property type="entry name" value="TRANSPOSASE RV3428C-RELATED"/>
    <property type="match status" value="1"/>
</dbReference>
<keyword evidence="3" id="KW-1185">Reference proteome</keyword>
<dbReference type="RefSeq" id="WP_388011132.1">
    <property type="nucleotide sequence ID" value="NZ_JBHUEE010000021.1"/>
</dbReference>
<feature type="domain" description="Integrase catalytic" evidence="1">
    <location>
        <begin position="130"/>
        <end position="302"/>
    </location>
</feature>
<dbReference type="PANTHER" id="PTHR35004:SF7">
    <property type="entry name" value="INTEGRASE PROTEIN"/>
    <property type="match status" value="1"/>
</dbReference>
<dbReference type="InterPro" id="IPR047656">
    <property type="entry name" value="IS481-like_transpos"/>
</dbReference>
<dbReference type="Gene3D" id="3.30.420.10">
    <property type="entry name" value="Ribonuclease H-like superfamily/Ribonuclease H"/>
    <property type="match status" value="1"/>
</dbReference>
<dbReference type="InterPro" id="IPR001584">
    <property type="entry name" value="Integrase_cat-core"/>
</dbReference>